<dbReference type="EMBL" id="BONZ01000043">
    <property type="protein sequence ID" value="GIH16551.1"/>
    <property type="molecule type" value="Genomic_DNA"/>
</dbReference>
<keyword evidence="4" id="KW-1185">Reference proteome</keyword>
<dbReference type="AlphaFoldDB" id="A0A8J3QXL6"/>
<evidence type="ECO:0000313" key="3">
    <source>
        <dbReference type="EMBL" id="GIH16551.1"/>
    </source>
</evidence>
<evidence type="ECO:0000256" key="1">
    <source>
        <dbReference type="SAM" id="MobiDB-lite"/>
    </source>
</evidence>
<dbReference type="Pfam" id="PF07179">
    <property type="entry name" value="SseB"/>
    <property type="match status" value="2"/>
</dbReference>
<sequence length="506" mass="54225">MVDALQRGDSQAYFQVLATATLYLPAFDEPGPQQLVTVKSGDDTYLIVFTSPEALARRLKGVDSFRTTSYPELRAKWPDPLWMLAVDPDTPIQGFMPIAIVSEGAAGRVVLPAVPDDVVPGDGFPVPDDAPDSGPVTFDLDRVRPANQLERDMVDSLRSADVNGVVRTLVLGEVHVPTQRRVAGPVEPGPDFPWREADVRIRTVPVFTSASRLVDAVPLGAPSVAVPFLDLVLSWPGPAWRLAVNPGTALELTFPGEHVPGFVAWAEELVHGPVNPDGAGATDARKQPVEALPADVPRAEAPRGRAEVPPADVPPANVSPAEVSRADAPLADVPRPRVEPPTEVSLPPVRAAASTVEAPRSTVEASRPAAQLLQKIVPHRQVESYLHGHWSQVSGPVHRYAELGEPRTPAELHAATGGAGDAFQADDPWVHVIRWVADCPEVYRPFPDGAGSLTVLSAHAVALPHGAQLHRLNRDAEPTWLASFDADVRQWVPAPEPGLLRQALIS</sequence>
<evidence type="ECO:0000313" key="4">
    <source>
        <dbReference type="Proteomes" id="UP000642748"/>
    </source>
</evidence>
<comment type="caution">
    <text evidence="3">The sequence shown here is derived from an EMBL/GenBank/DDBJ whole genome shotgun (WGS) entry which is preliminary data.</text>
</comment>
<accession>A0A8J3QXL6</accession>
<dbReference type="InterPro" id="IPR009839">
    <property type="entry name" value="SseB_N"/>
</dbReference>
<name>A0A8J3QXL6_9ACTN</name>
<reference evidence="3" key="1">
    <citation type="submission" date="2021-01" db="EMBL/GenBank/DDBJ databases">
        <title>Whole genome shotgun sequence of Rugosimonospora africana NBRC 104875.</title>
        <authorList>
            <person name="Komaki H."/>
            <person name="Tamura T."/>
        </authorList>
    </citation>
    <scope>NUCLEOTIDE SEQUENCE</scope>
    <source>
        <strain evidence="3">NBRC 104875</strain>
    </source>
</reference>
<organism evidence="3 4">
    <name type="scientific">Rugosimonospora africana</name>
    <dbReference type="NCBI Taxonomy" id="556532"/>
    <lineage>
        <taxon>Bacteria</taxon>
        <taxon>Bacillati</taxon>
        <taxon>Actinomycetota</taxon>
        <taxon>Actinomycetes</taxon>
        <taxon>Micromonosporales</taxon>
        <taxon>Micromonosporaceae</taxon>
        <taxon>Rugosimonospora</taxon>
    </lineage>
</organism>
<gene>
    <name evidence="3" type="ORF">Raf01_47230</name>
</gene>
<proteinExistence type="predicted"/>
<evidence type="ECO:0000259" key="2">
    <source>
        <dbReference type="Pfam" id="PF07179"/>
    </source>
</evidence>
<dbReference type="Proteomes" id="UP000642748">
    <property type="component" value="Unassembled WGS sequence"/>
</dbReference>
<feature type="compositionally biased region" description="Basic and acidic residues" evidence="1">
    <location>
        <begin position="297"/>
        <end position="306"/>
    </location>
</feature>
<protein>
    <recommendedName>
        <fullName evidence="2">SseB protein N-terminal domain-containing protein</fullName>
    </recommendedName>
</protein>
<feature type="region of interest" description="Disordered" evidence="1">
    <location>
        <begin position="294"/>
        <end position="327"/>
    </location>
</feature>
<feature type="domain" description="SseB protein N-terminal" evidence="2">
    <location>
        <begin position="161"/>
        <end position="259"/>
    </location>
</feature>
<feature type="domain" description="SseB protein N-terminal" evidence="2">
    <location>
        <begin position="10"/>
        <end position="93"/>
    </location>
</feature>